<dbReference type="RefSeq" id="XP_027203711.1">
    <property type="nucleotide sequence ID" value="XM_027347910.1"/>
</dbReference>
<organism evidence="2 3">
    <name type="scientific">Dermatophagoides pteronyssinus</name>
    <name type="common">European house dust mite</name>
    <dbReference type="NCBI Taxonomy" id="6956"/>
    <lineage>
        <taxon>Eukaryota</taxon>
        <taxon>Metazoa</taxon>
        <taxon>Ecdysozoa</taxon>
        <taxon>Arthropoda</taxon>
        <taxon>Chelicerata</taxon>
        <taxon>Arachnida</taxon>
        <taxon>Acari</taxon>
        <taxon>Acariformes</taxon>
        <taxon>Sarcoptiformes</taxon>
        <taxon>Astigmata</taxon>
        <taxon>Psoroptidia</taxon>
        <taxon>Analgoidea</taxon>
        <taxon>Pyroglyphidae</taxon>
        <taxon>Dermatophagoidinae</taxon>
        <taxon>Dermatophagoides</taxon>
    </lineage>
</organism>
<evidence type="ECO:0000313" key="2">
    <source>
        <dbReference type="Proteomes" id="UP000515146"/>
    </source>
</evidence>
<name>A0A6P6YFQ5_DERPT</name>
<keyword evidence="1" id="KW-0732">Signal</keyword>
<reference evidence="3" key="1">
    <citation type="submission" date="2025-08" db="UniProtKB">
        <authorList>
            <consortium name="RefSeq"/>
        </authorList>
    </citation>
    <scope>IDENTIFICATION</scope>
    <source>
        <strain evidence="3">Airmid</strain>
    </source>
</reference>
<dbReference type="KEGG" id="dpte:113797516"/>
<proteinExistence type="predicted"/>
<feature type="signal peptide" evidence="1">
    <location>
        <begin position="1"/>
        <end position="17"/>
    </location>
</feature>
<evidence type="ECO:0000313" key="3">
    <source>
        <dbReference type="RefSeq" id="XP_027203711.1"/>
    </source>
</evidence>
<dbReference type="OrthoDB" id="6506739at2759"/>
<gene>
    <name evidence="3" type="primary">LOC113797516</name>
</gene>
<dbReference type="Proteomes" id="UP000515146">
    <property type="component" value="Unplaced"/>
</dbReference>
<accession>A0A6P6YFQ5</accession>
<protein>
    <submittedName>
        <fullName evidence="3">Uncharacterized protein LOC113797516</fullName>
    </submittedName>
</protein>
<dbReference type="AlphaFoldDB" id="A0A6P6YFQ5"/>
<dbReference type="InParanoid" id="A0A6P6YFQ5"/>
<evidence type="ECO:0000256" key="1">
    <source>
        <dbReference type="SAM" id="SignalP"/>
    </source>
</evidence>
<sequence length="152" mass="17267">MMMLTSTILLLIQLSTSIQQSIDLVPKLIRRPTHLDHYLCRQLHNGIGLRAIAVTNLSGDVCRTYCRVMDRMGGKIYYTENISPNFVRCGLYQARCVDGQCIGHNFPVNNNNNNNNQMITSSVSILSDNNNQFGNDDGDNIRNFFYNKFSLI</sequence>
<keyword evidence="2" id="KW-1185">Reference proteome</keyword>
<feature type="chain" id="PRO_5027820214" evidence="1">
    <location>
        <begin position="18"/>
        <end position="152"/>
    </location>
</feature>